<evidence type="ECO:0000313" key="2">
    <source>
        <dbReference type="Proteomes" id="UP000034805"/>
    </source>
</evidence>
<sequence length="60" mass="6305">MNTRAGTEASMGAGESATRKVSFGLDEDDRVRVLHGVKVSSAVLSVARELAALEIPGYID</sequence>
<dbReference type="Proteomes" id="UP000034805">
    <property type="component" value="Unassembled WGS sequence"/>
</dbReference>
<protein>
    <submittedName>
        <fullName evidence="1">Uncharacterized protein</fullName>
    </submittedName>
</protein>
<name>A0A0P7ZDK4_SCLFO</name>
<comment type="caution">
    <text evidence="1">The sequence shown here is derived from an EMBL/GenBank/DDBJ whole genome shotgun (WGS) entry which is preliminary data.</text>
</comment>
<evidence type="ECO:0000313" key="1">
    <source>
        <dbReference type="EMBL" id="KPP79125.1"/>
    </source>
</evidence>
<organism evidence="1 2">
    <name type="scientific">Scleropages formosus</name>
    <name type="common">Asian bonytongue</name>
    <name type="synonym">Osteoglossum formosum</name>
    <dbReference type="NCBI Taxonomy" id="113540"/>
    <lineage>
        <taxon>Eukaryota</taxon>
        <taxon>Metazoa</taxon>
        <taxon>Chordata</taxon>
        <taxon>Craniata</taxon>
        <taxon>Vertebrata</taxon>
        <taxon>Euteleostomi</taxon>
        <taxon>Actinopterygii</taxon>
        <taxon>Neopterygii</taxon>
        <taxon>Teleostei</taxon>
        <taxon>Osteoglossocephala</taxon>
        <taxon>Osteoglossomorpha</taxon>
        <taxon>Osteoglossiformes</taxon>
        <taxon>Osteoglossidae</taxon>
        <taxon>Scleropages</taxon>
    </lineage>
</organism>
<proteinExistence type="predicted"/>
<dbReference type="EMBL" id="JARO02000285">
    <property type="protein sequence ID" value="KPP79125.1"/>
    <property type="molecule type" value="Genomic_DNA"/>
</dbReference>
<accession>A0A0P7ZDK4</accession>
<gene>
    <name evidence="1" type="ORF">Z043_101328</name>
</gene>
<reference evidence="1 2" key="1">
    <citation type="submission" date="2015-08" db="EMBL/GenBank/DDBJ databases">
        <title>The genome of the Asian arowana (Scleropages formosus).</title>
        <authorList>
            <person name="Tan M.H."/>
            <person name="Gan H.M."/>
            <person name="Croft L.J."/>
            <person name="Austin C.M."/>
        </authorList>
    </citation>
    <scope>NUCLEOTIDE SEQUENCE [LARGE SCALE GENOMIC DNA]</scope>
    <source>
        <strain evidence="1">Aro1</strain>
    </source>
</reference>
<dbReference type="AlphaFoldDB" id="A0A0P7ZDK4"/>